<reference evidence="1" key="1">
    <citation type="submission" date="2016-10" db="EMBL/GenBank/DDBJ databases">
        <authorList>
            <person name="de Groot N.N."/>
        </authorList>
    </citation>
    <scope>NUCLEOTIDE SEQUENCE</scope>
</reference>
<sequence>MKKFTPLLVLGIFLTAVIFMVFGMKNASTIVHPTYKSK</sequence>
<organism evidence="1">
    <name type="scientific">hydrothermal vent metagenome</name>
    <dbReference type="NCBI Taxonomy" id="652676"/>
    <lineage>
        <taxon>unclassified sequences</taxon>
        <taxon>metagenomes</taxon>
        <taxon>ecological metagenomes</taxon>
    </lineage>
</organism>
<proteinExistence type="predicted"/>
<protein>
    <submittedName>
        <fullName evidence="1">Uncharacterized protein</fullName>
    </submittedName>
</protein>
<dbReference type="EMBL" id="FPHG01000030">
    <property type="protein sequence ID" value="SFV56271.1"/>
    <property type="molecule type" value="Genomic_DNA"/>
</dbReference>
<gene>
    <name evidence="1" type="ORF">MNB_SV-9-117</name>
</gene>
<dbReference type="AlphaFoldDB" id="A0A1W1BS37"/>
<accession>A0A1W1BS37</accession>
<name>A0A1W1BS37_9ZZZZ</name>
<evidence type="ECO:0000313" key="1">
    <source>
        <dbReference type="EMBL" id="SFV56271.1"/>
    </source>
</evidence>